<gene>
    <name evidence="1" type="ORF">Glove_374g55</name>
</gene>
<organism evidence="1 2">
    <name type="scientific">Diversispora epigaea</name>
    <dbReference type="NCBI Taxonomy" id="1348612"/>
    <lineage>
        <taxon>Eukaryota</taxon>
        <taxon>Fungi</taxon>
        <taxon>Fungi incertae sedis</taxon>
        <taxon>Mucoromycota</taxon>
        <taxon>Glomeromycotina</taxon>
        <taxon>Glomeromycetes</taxon>
        <taxon>Diversisporales</taxon>
        <taxon>Diversisporaceae</taxon>
        <taxon>Diversispora</taxon>
    </lineage>
</organism>
<accession>A0A397H9M3</accession>
<dbReference type="Proteomes" id="UP000266861">
    <property type="component" value="Unassembled WGS sequence"/>
</dbReference>
<comment type="caution">
    <text evidence="1">The sequence shown here is derived from an EMBL/GenBank/DDBJ whole genome shotgun (WGS) entry which is preliminary data.</text>
</comment>
<name>A0A397H9M3_9GLOM</name>
<dbReference type="STRING" id="1348612.A0A397H9M3"/>
<proteinExistence type="predicted"/>
<dbReference type="EMBL" id="PQFF01000337">
    <property type="protein sequence ID" value="RHZ58336.1"/>
    <property type="molecule type" value="Genomic_DNA"/>
</dbReference>
<reference evidence="1 2" key="1">
    <citation type="submission" date="2018-08" db="EMBL/GenBank/DDBJ databases">
        <title>Genome and evolution of the arbuscular mycorrhizal fungus Diversispora epigaea (formerly Glomus versiforme) and its bacterial endosymbionts.</title>
        <authorList>
            <person name="Sun X."/>
            <person name="Fei Z."/>
            <person name="Harrison M."/>
        </authorList>
    </citation>
    <scope>NUCLEOTIDE SEQUENCE [LARGE SCALE GENOMIC DNA]</scope>
    <source>
        <strain evidence="1 2">IT104</strain>
    </source>
</reference>
<evidence type="ECO:0000313" key="1">
    <source>
        <dbReference type="EMBL" id="RHZ58336.1"/>
    </source>
</evidence>
<dbReference type="OrthoDB" id="2438430at2759"/>
<keyword evidence="2" id="KW-1185">Reference proteome</keyword>
<protein>
    <submittedName>
        <fullName evidence="1">Uncharacterized protein</fullName>
    </submittedName>
</protein>
<sequence length="289" mass="33133">MKKPPEEKCQSLTDENELSQKAKLLKNMTGLQSEILLEVLSDSTIRLTVIRLALSCYQQKENHGEFFGEATKISTKPKREMTEGLYQNCPEKFINVEKLKSYPEFLINNISLLPCYIWISYQKSLTMIDELKISGFRICNYQNMQGELSINEWDIIIVNVIMRQMSSGTNVRKSENAMRDLLRLVQHVLAMDALMKGKRVEFVSTGAVMARALMERASKLIKQDNSPIKSHYTNTVEAGISFADHFDIVIAIANIATPVHVEALAQMLYRIRDFPHHIVLFPRSTKKFK</sequence>
<evidence type="ECO:0000313" key="2">
    <source>
        <dbReference type="Proteomes" id="UP000266861"/>
    </source>
</evidence>
<dbReference type="AlphaFoldDB" id="A0A397H9M3"/>